<evidence type="ECO:0000313" key="2">
    <source>
        <dbReference type="Proteomes" id="UP001596147"/>
    </source>
</evidence>
<sequence>MYYSPGFRTNENTNKRRRNIIRVIGEGSVTVQPDIAKITLGAATENKVLATAQQENANIITNIKNELKKIGIPEDSMQTIDYSIYPLYDFSDGKQVFSNYKVEHVLLITVADINNTGLVVDTAVNNGANIVRGITFDTSEYSKYYQQALSLAVLNAGQKAETIANTLKVPLIKEPTLVAENTRESGGPIPFQPVAMVKSEASTPIQSSSMEIKSEVTAEFSY</sequence>
<dbReference type="Proteomes" id="UP001596147">
    <property type="component" value="Unassembled WGS sequence"/>
</dbReference>
<dbReference type="PANTHER" id="PTHR34387">
    <property type="entry name" value="SLR1258 PROTEIN"/>
    <property type="match status" value="1"/>
</dbReference>
<comment type="caution">
    <text evidence="1">The sequence shown here is derived from an EMBL/GenBank/DDBJ whole genome shotgun (WGS) entry which is preliminary data.</text>
</comment>
<reference evidence="2" key="1">
    <citation type="journal article" date="2019" name="Int. J. Syst. Evol. Microbiol.">
        <title>The Global Catalogue of Microorganisms (GCM) 10K type strain sequencing project: providing services to taxonomists for standard genome sequencing and annotation.</title>
        <authorList>
            <consortium name="The Broad Institute Genomics Platform"/>
            <consortium name="The Broad Institute Genome Sequencing Center for Infectious Disease"/>
            <person name="Wu L."/>
            <person name="Ma J."/>
        </authorList>
    </citation>
    <scope>NUCLEOTIDE SEQUENCE [LARGE SCALE GENOMIC DNA]</scope>
    <source>
        <strain evidence="2">CGMCC 1.12237</strain>
    </source>
</reference>
<name>A0ABW0LHI6_9BACI</name>
<proteinExistence type="predicted"/>
<dbReference type="InterPro" id="IPR007497">
    <property type="entry name" value="SIMPL/DUF541"/>
</dbReference>
<dbReference type="Pfam" id="PF04402">
    <property type="entry name" value="SIMPL"/>
    <property type="match status" value="1"/>
</dbReference>
<evidence type="ECO:0000313" key="1">
    <source>
        <dbReference type="EMBL" id="MFC5465403.1"/>
    </source>
</evidence>
<gene>
    <name evidence="1" type="ORF">ACFPM4_11645</name>
</gene>
<dbReference type="Gene3D" id="3.30.110.170">
    <property type="entry name" value="Protein of unknown function (DUF541), domain 1"/>
    <property type="match status" value="1"/>
</dbReference>
<dbReference type="PANTHER" id="PTHR34387:SF1">
    <property type="entry name" value="PERIPLASMIC IMMUNOGENIC PROTEIN"/>
    <property type="match status" value="1"/>
</dbReference>
<keyword evidence="2" id="KW-1185">Reference proteome</keyword>
<dbReference type="EMBL" id="JBHSMC010000014">
    <property type="protein sequence ID" value="MFC5465403.1"/>
    <property type="molecule type" value="Genomic_DNA"/>
</dbReference>
<organism evidence="1 2">
    <name type="scientific">Lederbergia graminis</name>
    <dbReference type="NCBI Taxonomy" id="735518"/>
    <lineage>
        <taxon>Bacteria</taxon>
        <taxon>Bacillati</taxon>
        <taxon>Bacillota</taxon>
        <taxon>Bacilli</taxon>
        <taxon>Bacillales</taxon>
        <taxon>Bacillaceae</taxon>
        <taxon>Lederbergia</taxon>
    </lineage>
</organism>
<dbReference type="Gene3D" id="3.30.70.2970">
    <property type="entry name" value="Protein of unknown function (DUF541), domain 2"/>
    <property type="match status" value="1"/>
</dbReference>
<dbReference type="RefSeq" id="WP_382351705.1">
    <property type="nucleotide sequence ID" value="NZ_JBHSMC010000014.1"/>
</dbReference>
<protein>
    <submittedName>
        <fullName evidence="1">SIMPL domain-containing protein</fullName>
    </submittedName>
</protein>
<accession>A0ABW0LHI6</accession>
<dbReference type="InterPro" id="IPR052022">
    <property type="entry name" value="26kDa_periplasmic_antigen"/>
</dbReference>